<feature type="domain" description="Glycosyl hydrolases family 22 (GH22)" evidence="5">
    <location>
        <begin position="91"/>
        <end position="109"/>
    </location>
</feature>
<sequence>MKASVMLFLLGYLMVPSGARVLGRCTVAEMLFRGGLDYFEGYKLENWVCLAYYESKFNPSAVYENEITGHTGFGLFQIREDLWCDHGKNLCGVSCSELLNPDLKKTIECVKKIVKGKQGMGAWLNWTRNCQFSDTLSRWLDGCRL</sequence>
<feature type="chain" id="PRO_5022771924" description="Glycosyl hydrolases family 22 (GH22) domain-containing protein" evidence="4">
    <location>
        <begin position="20"/>
        <end position="145"/>
    </location>
</feature>
<dbReference type="PRINTS" id="PR00137">
    <property type="entry name" value="LYSOZYME"/>
</dbReference>
<dbReference type="GO" id="GO:0001669">
    <property type="term" value="C:acrosomal vesicle"/>
    <property type="evidence" value="ECO:0007669"/>
    <property type="project" value="TreeGrafter"/>
</dbReference>
<dbReference type="GO" id="GO:0036126">
    <property type="term" value="C:sperm flagellum"/>
    <property type="evidence" value="ECO:0007669"/>
    <property type="project" value="TreeGrafter"/>
</dbReference>
<dbReference type="Proteomes" id="UP000335636">
    <property type="component" value="Unassembled WGS sequence"/>
</dbReference>
<reference evidence="6" key="1">
    <citation type="submission" date="2019-04" db="EMBL/GenBank/DDBJ databases">
        <authorList>
            <person name="Alioto T."/>
            <person name="Alioto T."/>
        </authorList>
    </citation>
    <scope>NUCLEOTIDE SEQUENCE [LARGE SCALE GENOMIC DNA]</scope>
</reference>
<dbReference type="GO" id="GO:0003796">
    <property type="term" value="F:lysozyme activity"/>
    <property type="evidence" value="ECO:0007669"/>
    <property type="project" value="InterPro"/>
</dbReference>
<protein>
    <recommendedName>
        <fullName evidence="5">Glycosyl hydrolases family 22 (GH22) domain-containing protein</fullName>
    </recommendedName>
</protein>
<gene>
    <name evidence="6" type="ORF">MONAX_5E031395</name>
</gene>
<dbReference type="CDD" id="cd16897">
    <property type="entry name" value="LYZ_C"/>
    <property type="match status" value="1"/>
</dbReference>
<evidence type="ECO:0000259" key="5">
    <source>
        <dbReference type="PROSITE" id="PS00128"/>
    </source>
</evidence>
<name>A0A5E4ALY8_MARMO</name>
<comment type="similarity">
    <text evidence="1 3">Belongs to the glycosyl hydrolase 22 family.</text>
</comment>
<evidence type="ECO:0000256" key="3">
    <source>
        <dbReference type="RuleBase" id="RU004440"/>
    </source>
</evidence>
<evidence type="ECO:0000256" key="4">
    <source>
        <dbReference type="SAM" id="SignalP"/>
    </source>
</evidence>
<dbReference type="GO" id="GO:0007342">
    <property type="term" value="P:fusion of sperm to egg plasma membrane involved in single fertilization"/>
    <property type="evidence" value="ECO:0007669"/>
    <property type="project" value="TreeGrafter"/>
</dbReference>
<dbReference type="InterPro" id="IPR000974">
    <property type="entry name" value="Glyco_hydro_22_lys"/>
</dbReference>
<dbReference type="PANTHER" id="PTHR11407">
    <property type="entry name" value="LYSOZYME C"/>
    <property type="match status" value="1"/>
</dbReference>
<keyword evidence="4" id="KW-0732">Signal</keyword>
<evidence type="ECO:0000313" key="6">
    <source>
        <dbReference type="EMBL" id="VTJ57492.1"/>
    </source>
</evidence>
<proteinExistence type="inferred from homology"/>
<dbReference type="AlphaFoldDB" id="A0A5E4ALY8"/>
<dbReference type="SMART" id="SM00263">
    <property type="entry name" value="LYZ1"/>
    <property type="match status" value="1"/>
</dbReference>
<dbReference type="InterPro" id="IPR023346">
    <property type="entry name" value="Lysozyme-like_dom_sf"/>
</dbReference>
<organism evidence="6 7">
    <name type="scientific">Marmota monax</name>
    <name type="common">Woodchuck</name>
    <dbReference type="NCBI Taxonomy" id="9995"/>
    <lineage>
        <taxon>Eukaryota</taxon>
        <taxon>Metazoa</taxon>
        <taxon>Chordata</taxon>
        <taxon>Craniata</taxon>
        <taxon>Vertebrata</taxon>
        <taxon>Euteleostomi</taxon>
        <taxon>Mammalia</taxon>
        <taxon>Eutheria</taxon>
        <taxon>Euarchontoglires</taxon>
        <taxon>Glires</taxon>
        <taxon>Rodentia</taxon>
        <taxon>Sciuromorpha</taxon>
        <taxon>Sciuridae</taxon>
        <taxon>Xerinae</taxon>
        <taxon>Marmotini</taxon>
        <taxon>Marmota</taxon>
    </lineage>
</organism>
<dbReference type="InterPro" id="IPR001916">
    <property type="entry name" value="Glyco_hydro_22"/>
</dbReference>
<dbReference type="FunFam" id="1.10.530.10:FF:000001">
    <property type="entry name" value="Lysozyme C"/>
    <property type="match status" value="1"/>
</dbReference>
<comment type="caution">
    <text evidence="6">The sequence shown here is derived from an EMBL/GenBank/DDBJ whole genome shotgun (WGS) entry which is preliminary data.</text>
</comment>
<keyword evidence="2" id="KW-1015">Disulfide bond</keyword>
<dbReference type="PANTHER" id="PTHR11407:SF21">
    <property type="entry name" value="LYSOZYME-LIKE PROTEIN 4"/>
    <property type="match status" value="1"/>
</dbReference>
<dbReference type="SUPFAM" id="SSF53955">
    <property type="entry name" value="Lysozyme-like"/>
    <property type="match status" value="1"/>
</dbReference>
<accession>A0A5E4ALY8</accession>
<feature type="signal peptide" evidence="4">
    <location>
        <begin position="1"/>
        <end position="19"/>
    </location>
</feature>
<evidence type="ECO:0000256" key="1">
    <source>
        <dbReference type="ARBA" id="ARBA00010859"/>
    </source>
</evidence>
<keyword evidence="7" id="KW-1185">Reference proteome</keyword>
<evidence type="ECO:0000256" key="2">
    <source>
        <dbReference type="ARBA" id="ARBA00023157"/>
    </source>
</evidence>
<evidence type="ECO:0000313" key="7">
    <source>
        <dbReference type="Proteomes" id="UP000335636"/>
    </source>
</evidence>
<dbReference type="PROSITE" id="PS51348">
    <property type="entry name" value="GLYCOSYL_HYDROL_F22_2"/>
    <property type="match status" value="1"/>
</dbReference>
<dbReference type="PRINTS" id="PR00135">
    <property type="entry name" value="LYZLACT"/>
</dbReference>
<dbReference type="Gene3D" id="1.10.530.10">
    <property type="match status" value="1"/>
</dbReference>
<dbReference type="PROSITE" id="PS00128">
    <property type="entry name" value="GLYCOSYL_HYDROL_F22_1"/>
    <property type="match status" value="1"/>
</dbReference>
<dbReference type="EMBL" id="CABDUW010000082">
    <property type="protein sequence ID" value="VTJ57492.1"/>
    <property type="molecule type" value="Genomic_DNA"/>
</dbReference>
<dbReference type="InterPro" id="IPR019799">
    <property type="entry name" value="Glyco_hydro_22_CS"/>
</dbReference>
<dbReference type="Pfam" id="PF00062">
    <property type="entry name" value="Lys"/>
    <property type="match status" value="1"/>
</dbReference>